<dbReference type="InterPro" id="IPR057062">
    <property type="entry name" value="TriTu"/>
</dbReference>
<name>A0ABP7SDV5_9SPHN</name>
<dbReference type="Proteomes" id="UP001500235">
    <property type="component" value="Unassembled WGS sequence"/>
</dbReference>
<protein>
    <submittedName>
        <fullName evidence="1">Uncharacterized protein</fullName>
    </submittedName>
</protein>
<keyword evidence="2" id="KW-1185">Reference proteome</keyword>
<dbReference type="Pfam" id="PF24689">
    <property type="entry name" value="TriTu"/>
    <property type="match status" value="1"/>
</dbReference>
<evidence type="ECO:0000313" key="1">
    <source>
        <dbReference type="EMBL" id="GAA4010344.1"/>
    </source>
</evidence>
<evidence type="ECO:0000313" key="2">
    <source>
        <dbReference type="Proteomes" id="UP001500235"/>
    </source>
</evidence>
<proteinExistence type="predicted"/>
<gene>
    <name evidence="1" type="ORF">GCM10022280_04440</name>
</gene>
<sequence>MGKRGASLPFKMSTRMAAFDPLRTLGRLEYLSTMFDFHRWSDWSREQGAALSQQGLKAAFTFTAESEASGNPSFFIDVDTADNVSRMIVWSTGDCDITVIRNGSSEALPLPDMPNEVTDHTFEDAFEHFIRHAAS</sequence>
<reference evidence="2" key="1">
    <citation type="journal article" date="2019" name="Int. J. Syst. Evol. Microbiol.">
        <title>The Global Catalogue of Microorganisms (GCM) 10K type strain sequencing project: providing services to taxonomists for standard genome sequencing and annotation.</title>
        <authorList>
            <consortium name="The Broad Institute Genomics Platform"/>
            <consortium name="The Broad Institute Genome Sequencing Center for Infectious Disease"/>
            <person name="Wu L."/>
            <person name="Ma J."/>
        </authorList>
    </citation>
    <scope>NUCLEOTIDE SEQUENCE [LARGE SCALE GENOMIC DNA]</scope>
    <source>
        <strain evidence="2">JCM 17563</strain>
    </source>
</reference>
<dbReference type="EMBL" id="BAABBQ010000001">
    <property type="protein sequence ID" value="GAA4010344.1"/>
    <property type="molecule type" value="Genomic_DNA"/>
</dbReference>
<accession>A0ABP7SDV5</accession>
<comment type="caution">
    <text evidence="1">The sequence shown here is derived from an EMBL/GenBank/DDBJ whole genome shotgun (WGS) entry which is preliminary data.</text>
</comment>
<organism evidence="1 2">
    <name type="scientific">Sphingomonas swuensis</name>
    <dbReference type="NCBI Taxonomy" id="977800"/>
    <lineage>
        <taxon>Bacteria</taxon>
        <taxon>Pseudomonadati</taxon>
        <taxon>Pseudomonadota</taxon>
        <taxon>Alphaproteobacteria</taxon>
        <taxon>Sphingomonadales</taxon>
        <taxon>Sphingomonadaceae</taxon>
        <taxon>Sphingomonas</taxon>
    </lineage>
</organism>